<dbReference type="InterPro" id="IPR000533">
    <property type="entry name" value="Tropomyosin"/>
</dbReference>
<dbReference type="SUPFAM" id="SSF57997">
    <property type="entry name" value="Tropomyosin"/>
    <property type="match status" value="1"/>
</dbReference>
<protein>
    <recommendedName>
        <fullName evidence="5">Tropomyosin</fullName>
    </recommendedName>
</protein>
<evidence type="ECO:0008006" key="5">
    <source>
        <dbReference type="Google" id="ProtNLM"/>
    </source>
</evidence>
<dbReference type="EMBL" id="LWCA01000931">
    <property type="protein sequence ID" value="OAF66442.1"/>
    <property type="molecule type" value="Genomic_DNA"/>
</dbReference>
<feature type="coiled-coil region" evidence="2">
    <location>
        <begin position="6"/>
        <end position="82"/>
    </location>
</feature>
<accession>A0A177AY52</accession>
<dbReference type="FunFam" id="1.20.5.340:FF:000001">
    <property type="entry name" value="Tropomyosin alpha-1 chain isoform 2"/>
    <property type="match status" value="1"/>
</dbReference>
<evidence type="ECO:0000313" key="4">
    <source>
        <dbReference type="Proteomes" id="UP000078046"/>
    </source>
</evidence>
<evidence type="ECO:0000256" key="2">
    <source>
        <dbReference type="SAM" id="Coils"/>
    </source>
</evidence>
<name>A0A177AY52_9BILA</name>
<organism evidence="3 4">
    <name type="scientific">Intoshia linei</name>
    <dbReference type="NCBI Taxonomy" id="1819745"/>
    <lineage>
        <taxon>Eukaryota</taxon>
        <taxon>Metazoa</taxon>
        <taxon>Spiralia</taxon>
        <taxon>Lophotrochozoa</taxon>
        <taxon>Mesozoa</taxon>
        <taxon>Orthonectida</taxon>
        <taxon>Rhopaluridae</taxon>
        <taxon>Intoshia</taxon>
    </lineage>
</organism>
<dbReference type="Proteomes" id="UP000078046">
    <property type="component" value="Unassembled WGS sequence"/>
</dbReference>
<comment type="caution">
    <text evidence="3">The sequence shown here is derived from an EMBL/GenBank/DDBJ whole genome shotgun (WGS) entry which is preliminary data.</text>
</comment>
<dbReference type="AlphaFoldDB" id="A0A177AY52"/>
<keyword evidence="1 2" id="KW-0175">Coiled coil</keyword>
<keyword evidence="4" id="KW-1185">Reference proteome</keyword>
<reference evidence="3 4" key="1">
    <citation type="submission" date="2016-04" db="EMBL/GenBank/DDBJ databases">
        <title>The genome of Intoshia linei affirms orthonectids as highly simplified spiralians.</title>
        <authorList>
            <person name="Mikhailov K.V."/>
            <person name="Slusarev G.S."/>
            <person name="Nikitin M.A."/>
            <person name="Logacheva M.D."/>
            <person name="Penin A."/>
            <person name="Aleoshin V."/>
            <person name="Panchin Y.V."/>
        </authorList>
    </citation>
    <scope>NUCLEOTIDE SEQUENCE [LARGE SCALE GENOMIC DNA]</scope>
    <source>
        <strain evidence="3">Intl2013</strain>
        <tissue evidence="3">Whole animal</tissue>
    </source>
</reference>
<proteinExistence type="predicted"/>
<evidence type="ECO:0000256" key="1">
    <source>
        <dbReference type="ARBA" id="ARBA00023054"/>
    </source>
</evidence>
<evidence type="ECO:0000313" key="3">
    <source>
        <dbReference type="EMBL" id="OAF66442.1"/>
    </source>
</evidence>
<dbReference type="Gene3D" id="1.20.5.340">
    <property type="match status" value="1"/>
</dbReference>
<sequence>MVESTMDAIKKKMQAMKAEKETAVDKSENLDRELGECKQKYDLQEESILELQKKISQLESSLDNVETQLSDVQLKVADKEKLCTDKLDRF</sequence>
<dbReference type="Pfam" id="PF00261">
    <property type="entry name" value="Tropomyosin"/>
    <property type="match status" value="1"/>
</dbReference>
<gene>
    <name evidence="3" type="ORF">A3Q56_05836</name>
</gene>